<dbReference type="InParanoid" id="A0A5F9CY47"/>
<name>A0A5F9CY47_RABIT</name>
<organism evidence="1 2">
    <name type="scientific">Oryctolagus cuniculus</name>
    <name type="common">Rabbit</name>
    <dbReference type="NCBI Taxonomy" id="9986"/>
    <lineage>
        <taxon>Eukaryota</taxon>
        <taxon>Metazoa</taxon>
        <taxon>Chordata</taxon>
        <taxon>Craniata</taxon>
        <taxon>Vertebrata</taxon>
        <taxon>Euteleostomi</taxon>
        <taxon>Mammalia</taxon>
        <taxon>Eutheria</taxon>
        <taxon>Euarchontoglires</taxon>
        <taxon>Glires</taxon>
        <taxon>Lagomorpha</taxon>
        <taxon>Leporidae</taxon>
        <taxon>Oryctolagus</taxon>
    </lineage>
</organism>
<reference evidence="1" key="3">
    <citation type="submission" date="2025-09" db="UniProtKB">
        <authorList>
            <consortium name="Ensembl"/>
        </authorList>
    </citation>
    <scope>IDENTIFICATION</scope>
    <source>
        <strain evidence="1">Thorbecke</strain>
    </source>
</reference>
<dbReference type="Bgee" id="ENSOCUG00000038266">
    <property type="expression patterns" value="Expressed in testis and 12 other cell types or tissues"/>
</dbReference>
<dbReference type="GeneTree" id="ENSGT01130000278367"/>
<proteinExistence type="predicted"/>
<dbReference type="AlphaFoldDB" id="A0A5F9CY47"/>
<accession>A0A5F9CY47</accession>
<sequence length="120" mass="13099">VSCVHPSILGFYTQHVSIPFFKVQCTIGCDLSSVWVETEEEAGTRWGLEEGISDLCIYTFILVCGRHLQHGGSPGHVFLEANSVYILAEHWGIIIGVSDVDPDLSGAAQRRVSAIHSSQD</sequence>
<reference evidence="1 2" key="1">
    <citation type="journal article" date="2011" name="Nature">
        <title>A high-resolution map of human evolutionary constraint using 29 mammals.</title>
        <authorList>
            <person name="Lindblad-Toh K."/>
            <person name="Garber M."/>
            <person name="Zuk O."/>
            <person name="Lin M.F."/>
            <person name="Parker B.J."/>
            <person name="Washietl S."/>
            <person name="Kheradpour P."/>
            <person name="Ernst J."/>
            <person name="Jordan G."/>
            <person name="Mauceli E."/>
            <person name="Ward L.D."/>
            <person name="Lowe C.B."/>
            <person name="Holloway A.K."/>
            <person name="Clamp M."/>
            <person name="Gnerre S."/>
            <person name="Alfoldi J."/>
            <person name="Beal K."/>
            <person name="Chang J."/>
            <person name="Clawson H."/>
            <person name="Cuff J."/>
            <person name="Di Palma F."/>
            <person name="Fitzgerald S."/>
            <person name="Flicek P."/>
            <person name="Guttman M."/>
            <person name="Hubisz M.J."/>
            <person name="Jaffe D.B."/>
            <person name="Jungreis I."/>
            <person name="Kent W.J."/>
            <person name="Kostka D."/>
            <person name="Lara M."/>
            <person name="Martins A.L."/>
            <person name="Massingham T."/>
            <person name="Moltke I."/>
            <person name="Raney B.J."/>
            <person name="Rasmussen M.D."/>
            <person name="Robinson J."/>
            <person name="Stark A."/>
            <person name="Vilella A.J."/>
            <person name="Wen J."/>
            <person name="Xie X."/>
            <person name="Zody M.C."/>
            <person name="Baldwin J."/>
            <person name="Bloom T."/>
            <person name="Chin C.W."/>
            <person name="Heiman D."/>
            <person name="Nicol R."/>
            <person name="Nusbaum C."/>
            <person name="Young S."/>
            <person name="Wilkinson J."/>
            <person name="Worley K.C."/>
            <person name="Kovar C.L."/>
            <person name="Muzny D.M."/>
            <person name="Gibbs R.A."/>
            <person name="Cree A."/>
            <person name="Dihn H.H."/>
            <person name="Fowler G."/>
            <person name="Jhangiani S."/>
            <person name="Joshi V."/>
            <person name="Lee S."/>
            <person name="Lewis L.R."/>
            <person name="Nazareth L.V."/>
            <person name="Okwuonu G."/>
            <person name="Santibanez J."/>
            <person name="Warren W.C."/>
            <person name="Mardis E.R."/>
            <person name="Weinstock G.M."/>
            <person name="Wilson R.K."/>
            <person name="Delehaunty K."/>
            <person name="Dooling D."/>
            <person name="Fronik C."/>
            <person name="Fulton L."/>
            <person name="Fulton B."/>
            <person name="Graves T."/>
            <person name="Minx P."/>
            <person name="Sodergren E."/>
            <person name="Birney E."/>
            <person name="Margulies E.H."/>
            <person name="Herrero J."/>
            <person name="Green E.D."/>
            <person name="Haussler D."/>
            <person name="Siepel A."/>
            <person name="Goldman N."/>
            <person name="Pollard K.S."/>
            <person name="Pedersen J.S."/>
            <person name="Lander E.S."/>
            <person name="Kellis M."/>
        </authorList>
    </citation>
    <scope>NUCLEOTIDE SEQUENCE [LARGE SCALE GENOMIC DNA]</scope>
    <source>
        <strain evidence="1 2">Thorbecke inbred</strain>
    </source>
</reference>
<evidence type="ECO:0000313" key="2">
    <source>
        <dbReference type="Proteomes" id="UP000001811"/>
    </source>
</evidence>
<protein>
    <submittedName>
        <fullName evidence="1">Uncharacterized protein</fullName>
    </submittedName>
</protein>
<dbReference type="Ensembl" id="ENSOCUT00000042944.1">
    <property type="protein sequence ID" value="ENSOCUP00000038159.1"/>
    <property type="gene ID" value="ENSOCUG00000038266.1"/>
</dbReference>
<keyword evidence="2" id="KW-1185">Reference proteome</keyword>
<reference evidence="1" key="2">
    <citation type="submission" date="2025-08" db="UniProtKB">
        <authorList>
            <consortium name="Ensembl"/>
        </authorList>
    </citation>
    <scope>IDENTIFICATION</scope>
    <source>
        <strain evidence="1">Thorbecke</strain>
    </source>
</reference>
<dbReference type="EMBL" id="AAGW02027660">
    <property type="status" value="NOT_ANNOTATED_CDS"/>
    <property type="molecule type" value="Genomic_DNA"/>
</dbReference>
<evidence type="ECO:0000313" key="1">
    <source>
        <dbReference type="Ensembl" id="ENSOCUP00000038159.1"/>
    </source>
</evidence>
<dbReference type="Proteomes" id="UP000001811">
    <property type="component" value="Chromosome 3"/>
</dbReference>